<protein>
    <submittedName>
        <fullName evidence="3">Aste57867_20115 protein</fullName>
    </submittedName>
</protein>
<organism evidence="3 4">
    <name type="scientific">Aphanomyces stellatus</name>
    <dbReference type="NCBI Taxonomy" id="120398"/>
    <lineage>
        <taxon>Eukaryota</taxon>
        <taxon>Sar</taxon>
        <taxon>Stramenopiles</taxon>
        <taxon>Oomycota</taxon>
        <taxon>Saprolegniomycetes</taxon>
        <taxon>Saprolegniales</taxon>
        <taxon>Verrucalvaceae</taxon>
        <taxon>Aphanomyces</taxon>
    </lineage>
</organism>
<feature type="compositionally biased region" description="Polar residues" evidence="1">
    <location>
        <begin position="507"/>
        <end position="520"/>
    </location>
</feature>
<sequence>MEHEANWSLEGDGLVENLFYYLWCKDEFGGGPSLLIPDTIVYKFTQPAFWYFTSKSGKVKKKAKGSLANVQIEREFCRKLCGVDIVAYYIYMLNDVPTIEYFNVEGLKDFLYTRQKIHNGVLQRFIVPKGSANSLIRAIWTPKMCLLERKTNVRRLHDLRYGIYERAVTFDGADAYSNPDPVRGSILPGDIQYLCEQVVDHVMEVSFHKYRISRMVLHIKTDANDKVWLLWSSSIRLARSAVHETHKPAKPIDITYDAQVPSFVHLNCMPDGKPSSKLKVFVQCHSCAKSMDAAHAAAVTYKAILEHFHQLLHAMRQSLANQSIAAVLWPPDHAIIDAAGGVGFGILAEMDDVNPAGKPITETDVTIPPVLRFLHPHLPLADFRRFVHDPVFLFKTATVCHDCYLVYADYSTSALEVNTLRQEAPAILRPHREIPPLQQKMDRVPESAWMLPPSSSSKVKHGKQQLVKSQYVFKDPPALPARIDHTLFEQVERHMPVELKFAKSQSAPTLPLSSESSSGYFPTEWKTPPSMVPDPAHEPDQTAKEDNFFKELSASSMVLEAHHPLRHMIESAQKLSNVEREMLLADPRTAGSVAKKAKAPKNPYTVVQTLREDAMDKKRRNMPRLPTKKIEFNRLAPTDEERVTSTKHREFLLQSLHDIQREIAAGDSLQDVMHETTIESAEQRYRAAQKQNAKMGAAMAQTVPSMSSSSAPPLKTASDDGRRMSSPALSIGHAQDGLDADDEASIDNNSRPSSTREKTVFLTRPSHPTQGTTEDIHDDNAFPTSSRESIAQVVSARSARTIPLRETSITPRQVTTAPPAMPSDMPLAFDETYLDQLDAGHSNDQVSARSNAPARELWAQGNNDENDENDATTDDSARHNNAALDGEGEDASRGSFVSRRATSVATPMLGFLSRQNSGSGSRRWSSSSGGIVVASPRPTTAVVPTLVAEVEPSVLSLRPSFLEPVHDDDEHEGLPPRTHSSPRSTVRSSPQIGPIENELLDRHLNDDPIKLLDLATPGTADHVVAADVVGNGMHGQPPVGVQKNTARDAEESVLSIDPPSSSPADVHDTEEPSPSSRASVAPSHEDHAALFDLPSDDDDDGMHDKNGKPDDDGGVYL</sequence>
<name>A0A485LEX5_9STRA</name>
<feature type="region of interest" description="Disordered" evidence="1">
    <location>
        <begin position="507"/>
        <end position="540"/>
    </location>
</feature>
<keyword evidence="4" id="KW-1185">Reference proteome</keyword>
<feature type="region of interest" description="Disordered" evidence="1">
    <location>
        <begin position="1030"/>
        <end position="1117"/>
    </location>
</feature>
<dbReference type="Proteomes" id="UP000332933">
    <property type="component" value="Unassembled WGS sequence"/>
</dbReference>
<feature type="region of interest" description="Disordered" evidence="1">
    <location>
        <begin position="964"/>
        <end position="992"/>
    </location>
</feature>
<evidence type="ECO:0000256" key="1">
    <source>
        <dbReference type="SAM" id="MobiDB-lite"/>
    </source>
</evidence>
<feature type="compositionally biased region" description="Polar residues" evidence="1">
    <location>
        <begin position="702"/>
        <end position="711"/>
    </location>
</feature>
<gene>
    <name evidence="3" type="primary">Aste57867_20115</name>
    <name evidence="2" type="ORF">As57867_020049</name>
    <name evidence="3" type="ORF">ASTE57867_20115</name>
</gene>
<dbReference type="EMBL" id="CAADRA010006765">
    <property type="protein sequence ID" value="VFT96810.1"/>
    <property type="molecule type" value="Genomic_DNA"/>
</dbReference>
<feature type="region of interest" description="Disordered" evidence="1">
    <location>
        <begin position="909"/>
        <end position="934"/>
    </location>
</feature>
<feature type="compositionally biased region" description="Low complexity" evidence="1">
    <location>
        <begin position="913"/>
        <end position="930"/>
    </location>
</feature>
<reference evidence="3 4" key="1">
    <citation type="submission" date="2019-03" db="EMBL/GenBank/DDBJ databases">
        <authorList>
            <person name="Gaulin E."/>
            <person name="Dumas B."/>
        </authorList>
    </citation>
    <scope>NUCLEOTIDE SEQUENCE [LARGE SCALE GENOMIC DNA]</scope>
    <source>
        <strain evidence="3">CBS 568.67</strain>
    </source>
</reference>
<dbReference type="EMBL" id="VJMH01006742">
    <property type="protein sequence ID" value="KAF0688245.1"/>
    <property type="molecule type" value="Genomic_DNA"/>
</dbReference>
<evidence type="ECO:0000313" key="3">
    <source>
        <dbReference type="EMBL" id="VFT96810.1"/>
    </source>
</evidence>
<dbReference type="OrthoDB" id="298589at2759"/>
<evidence type="ECO:0000313" key="4">
    <source>
        <dbReference type="Proteomes" id="UP000332933"/>
    </source>
</evidence>
<feature type="region of interest" description="Disordered" evidence="1">
    <location>
        <begin position="859"/>
        <end position="897"/>
    </location>
</feature>
<feature type="compositionally biased region" description="Low complexity" evidence="1">
    <location>
        <begin position="1072"/>
        <end position="1082"/>
    </location>
</feature>
<feature type="compositionally biased region" description="Polar residues" evidence="1">
    <location>
        <begin position="978"/>
        <end position="991"/>
    </location>
</feature>
<feature type="compositionally biased region" description="Acidic residues" evidence="1">
    <location>
        <begin position="864"/>
        <end position="873"/>
    </location>
</feature>
<dbReference type="AlphaFoldDB" id="A0A485LEX5"/>
<feature type="compositionally biased region" description="Basic and acidic residues" evidence="1">
    <location>
        <begin position="1102"/>
        <end position="1111"/>
    </location>
</feature>
<proteinExistence type="predicted"/>
<accession>A0A485LEX5</accession>
<reference evidence="2" key="2">
    <citation type="submission" date="2019-06" db="EMBL/GenBank/DDBJ databases">
        <title>Genomics analysis of Aphanomyces spp. identifies a new class of oomycete effector associated with host adaptation.</title>
        <authorList>
            <person name="Gaulin E."/>
        </authorList>
    </citation>
    <scope>NUCLEOTIDE SEQUENCE</scope>
    <source>
        <strain evidence="2">CBS 578.67</strain>
    </source>
</reference>
<feature type="compositionally biased region" description="Polar residues" evidence="1">
    <location>
        <begin position="807"/>
        <end position="816"/>
    </location>
</feature>
<feature type="region of interest" description="Disordered" evidence="1">
    <location>
        <begin position="696"/>
        <end position="826"/>
    </location>
</feature>
<evidence type="ECO:0000313" key="2">
    <source>
        <dbReference type="EMBL" id="KAF0688245.1"/>
    </source>
</evidence>